<feature type="domain" description="FAD-binding PCMH-type" evidence="5">
    <location>
        <begin position="77"/>
        <end position="297"/>
    </location>
</feature>
<evidence type="ECO:0000313" key="6">
    <source>
        <dbReference type="EMBL" id="GMG25657.1"/>
    </source>
</evidence>
<dbReference type="InterPro" id="IPR050416">
    <property type="entry name" value="FAD-linked_Oxidoreductase"/>
</dbReference>
<dbReference type="PROSITE" id="PS51387">
    <property type="entry name" value="FAD_PCMH"/>
    <property type="match status" value="1"/>
</dbReference>
<reference evidence="6" key="1">
    <citation type="submission" date="2023-04" db="EMBL/GenBank/DDBJ databases">
        <title>Aspergillus oryzae NBRC 4228.</title>
        <authorList>
            <person name="Ichikawa N."/>
            <person name="Sato H."/>
            <person name="Tonouchi N."/>
        </authorList>
    </citation>
    <scope>NUCLEOTIDE SEQUENCE</scope>
    <source>
        <strain evidence="6">NBRC 4228</strain>
    </source>
</reference>
<dbReference type="EMBL" id="BSYA01000020">
    <property type="protein sequence ID" value="GMG25657.1"/>
    <property type="molecule type" value="Genomic_DNA"/>
</dbReference>
<dbReference type="InterPro" id="IPR016166">
    <property type="entry name" value="FAD-bd_PCMH"/>
</dbReference>
<evidence type="ECO:0000256" key="2">
    <source>
        <dbReference type="ARBA" id="ARBA00022630"/>
    </source>
</evidence>
<evidence type="ECO:0000256" key="4">
    <source>
        <dbReference type="ARBA" id="ARBA00023002"/>
    </source>
</evidence>
<dbReference type="Pfam" id="PF01565">
    <property type="entry name" value="FAD_binding_4"/>
    <property type="match status" value="1"/>
</dbReference>
<keyword evidence="4" id="KW-0560">Oxidoreductase</keyword>
<protein>
    <submittedName>
        <fullName evidence="6">Unnamed protein product</fullName>
    </submittedName>
</protein>
<dbReference type="InterPro" id="IPR016169">
    <property type="entry name" value="FAD-bd_PCMH_sub2"/>
</dbReference>
<dbReference type="InterPro" id="IPR036318">
    <property type="entry name" value="FAD-bd_PCMH-like_sf"/>
</dbReference>
<dbReference type="GO" id="GO:0071949">
    <property type="term" value="F:FAD binding"/>
    <property type="evidence" value="ECO:0007669"/>
    <property type="project" value="InterPro"/>
</dbReference>
<comment type="similarity">
    <text evidence="1">Belongs to the oxygen-dependent FAD-linked oxidoreductase family.</text>
</comment>
<dbReference type="Proteomes" id="UP001165205">
    <property type="component" value="Unassembled WGS sequence"/>
</dbReference>
<evidence type="ECO:0000313" key="7">
    <source>
        <dbReference type="Proteomes" id="UP001165205"/>
    </source>
</evidence>
<name>A0AAN5BU64_ASPOZ</name>
<dbReference type="PANTHER" id="PTHR42973:SF4">
    <property type="entry name" value="FAD BINDING DOMAIN PROTEIN"/>
    <property type="match status" value="1"/>
</dbReference>
<evidence type="ECO:0000256" key="1">
    <source>
        <dbReference type="ARBA" id="ARBA00005466"/>
    </source>
</evidence>
<accession>A0AAN5BU64</accession>
<proteinExistence type="inferred from homology"/>
<dbReference type="AlphaFoldDB" id="A0AAN5BU64"/>
<keyword evidence="3" id="KW-0274">FAD</keyword>
<sequence length="463" mass="51123">MANLLYLLGIASAVTAVLWVLRRTKYPPGAQRQLKLPTNQSLISQKLVEALPHIVLSHSDKDAFRKSIDSYWAQQEREVRQACIVQPREASEVASVINILKREHGRQRPSTGGCDDVLFAVRGGGQSPVPGGASAKGGVLIDLTLMREVTVSDDRESVALGAGTRWVDVLRLLDREGLTAVGGRSSDVGVAGGFLYAPNSQSAKAIVAFHDSVKRSDPKIGRADVDPHAAPPITCFTYVQPVGMQIVTVHLAYTNLSEEPKGWPDYWKTSRFASLWRLWSTFRPRTVTSAVIEMSSTSPPGQRWSFGTTTIKNDLHTIFAARAAHEKAIGSLRRVKGLIWTIVMQPLLPSWAAKGDTNVLGIHEETDDALVILSFSVYWQRAGDDRHVYATIRETIEAIEAVATANGKGHRFRYLNYCAQWQRPLEGYGEENLRFLTKVSRKYDPDGLFQSGCTGGFKLDPRN</sequence>
<dbReference type="Gene3D" id="3.30.465.10">
    <property type="match status" value="1"/>
</dbReference>
<keyword evidence="2" id="KW-0285">Flavoprotein</keyword>
<dbReference type="PANTHER" id="PTHR42973">
    <property type="entry name" value="BINDING OXIDOREDUCTASE, PUTATIVE (AFU_ORTHOLOGUE AFUA_1G17690)-RELATED"/>
    <property type="match status" value="1"/>
</dbReference>
<organism evidence="6 7">
    <name type="scientific">Aspergillus oryzae</name>
    <name type="common">Yellow koji mold</name>
    <dbReference type="NCBI Taxonomy" id="5062"/>
    <lineage>
        <taxon>Eukaryota</taxon>
        <taxon>Fungi</taxon>
        <taxon>Dikarya</taxon>
        <taxon>Ascomycota</taxon>
        <taxon>Pezizomycotina</taxon>
        <taxon>Eurotiomycetes</taxon>
        <taxon>Eurotiomycetidae</taxon>
        <taxon>Eurotiales</taxon>
        <taxon>Aspergillaceae</taxon>
        <taxon>Aspergillus</taxon>
        <taxon>Aspergillus subgen. Circumdati</taxon>
    </lineage>
</organism>
<gene>
    <name evidence="6" type="ORF">Aory04_000264500</name>
</gene>
<dbReference type="InterPro" id="IPR006094">
    <property type="entry name" value="Oxid_FAD_bind_N"/>
</dbReference>
<comment type="caution">
    <text evidence="6">The sequence shown here is derived from an EMBL/GenBank/DDBJ whole genome shotgun (WGS) entry which is preliminary data.</text>
</comment>
<evidence type="ECO:0000256" key="3">
    <source>
        <dbReference type="ARBA" id="ARBA00022827"/>
    </source>
</evidence>
<evidence type="ECO:0000259" key="5">
    <source>
        <dbReference type="PROSITE" id="PS51387"/>
    </source>
</evidence>
<dbReference type="GO" id="GO:0016491">
    <property type="term" value="F:oxidoreductase activity"/>
    <property type="evidence" value="ECO:0007669"/>
    <property type="project" value="UniProtKB-KW"/>
</dbReference>
<dbReference type="SUPFAM" id="SSF56176">
    <property type="entry name" value="FAD-binding/transporter-associated domain-like"/>
    <property type="match status" value="1"/>
</dbReference>